<dbReference type="GO" id="GO:0016020">
    <property type="term" value="C:membrane"/>
    <property type="evidence" value="ECO:0007669"/>
    <property type="project" value="TreeGrafter"/>
</dbReference>
<dbReference type="Proteomes" id="UP000005801">
    <property type="component" value="Unassembled WGS sequence"/>
</dbReference>
<evidence type="ECO:0000256" key="3">
    <source>
        <dbReference type="ARBA" id="ARBA00023002"/>
    </source>
</evidence>
<dbReference type="PANTHER" id="PTHR46332:SF5">
    <property type="entry name" value="ASPARTATE BETA-HYDROXYLASE DOMAIN CONTAINING 2"/>
    <property type="match status" value="1"/>
</dbReference>
<organism evidence="5 6">
    <name type="scientific">Plesiocystis pacifica SIR-1</name>
    <dbReference type="NCBI Taxonomy" id="391625"/>
    <lineage>
        <taxon>Bacteria</taxon>
        <taxon>Pseudomonadati</taxon>
        <taxon>Myxococcota</taxon>
        <taxon>Polyangia</taxon>
        <taxon>Nannocystales</taxon>
        <taxon>Nannocystaceae</taxon>
        <taxon>Plesiocystis</taxon>
    </lineage>
</organism>
<dbReference type="PANTHER" id="PTHR46332">
    <property type="entry name" value="ASPARTATE BETA-HYDROXYLASE DOMAIN-CONTAINING PROTEIN 2"/>
    <property type="match status" value="1"/>
</dbReference>
<dbReference type="InterPro" id="IPR027443">
    <property type="entry name" value="IPNS-like_sf"/>
</dbReference>
<comment type="caution">
    <text evidence="5">The sequence shown here is derived from an EMBL/GenBank/DDBJ whole genome shotgun (WGS) entry which is preliminary data.</text>
</comment>
<reference evidence="5 6" key="1">
    <citation type="submission" date="2007-06" db="EMBL/GenBank/DDBJ databases">
        <authorList>
            <person name="Shimkets L."/>
            <person name="Ferriera S."/>
            <person name="Johnson J."/>
            <person name="Kravitz S."/>
            <person name="Beeson K."/>
            <person name="Sutton G."/>
            <person name="Rogers Y.-H."/>
            <person name="Friedman R."/>
            <person name="Frazier M."/>
            <person name="Venter J.C."/>
        </authorList>
    </citation>
    <scope>NUCLEOTIDE SEQUENCE [LARGE SCALE GENOMIC DNA]</scope>
    <source>
        <strain evidence="5 6">SIR-1</strain>
    </source>
</reference>
<dbReference type="InterPro" id="IPR051821">
    <property type="entry name" value="Asp/Asn_beta-hydroxylase"/>
</dbReference>
<name>A6FZR2_9BACT</name>
<keyword evidence="2" id="KW-0223">Dioxygenase</keyword>
<dbReference type="STRING" id="391625.PPSIR1_28198"/>
<dbReference type="InterPro" id="IPR007803">
    <property type="entry name" value="Asp/Arg/Pro-Hydrxlase"/>
</dbReference>
<dbReference type="Pfam" id="PF05118">
    <property type="entry name" value="Asp_Arg_Hydrox"/>
    <property type="match status" value="1"/>
</dbReference>
<dbReference type="eggNOG" id="COG3555">
    <property type="taxonomic scope" value="Bacteria"/>
</dbReference>
<evidence type="ECO:0000256" key="2">
    <source>
        <dbReference type="ARBA" id="ARBA00022964"/>
    </source>
</evidence>
<evidence type="ECO:0000313" key="5">
    <source>
        <dbReference type="EMBL" id="EDM80868.1"/>
    </source>
</evidence>
<dbReference type="EMBL" id="ABCS01000007">
    <property type="protein sequence ID" value="EDM80868.1"/>
    <property type="molecule type" value="Genomic_DNA"/>
</dbReference>
<proteinExistence type="inferred from homology"/>
<evidence type="ECO:0000256" key="1">
    <source>
        <dbReference type="ARBA" id="ARBA00007730"/>
    </source>
</evidence>
<evidence type="ECO:0000259" key="4">
    <source>
        <dbReference type="Pfam" id="PF05118"/>
    </source>
</evidence>
<dbReference type="AlphaFoldDB" id="A6FZR2"/>
<sequence length="278" mass="31811">MVTMEFREFEAGFQRAVEQTEAEMGVRLERWRRGTLTCEDRHAASRGPWPDWSLHAPHYLHLPDLRAQPFWSLADFPVEDRAVFEAVERDWEAVSAEFEAGILGQDFRPTGHTHIGIQEAWSQYPLRTVNEEWIDDEVARVPATVGHLRAIQARGMLRGPVYYAGLAGHLRPHCGGTNASLIFHYPLRVPATDCGIRCGTELRRWRPGKWLILDDAYPHEAWNHSGESRVILLITVPHPDLSALERRATSRIRELLQPTYKAYFSTREIEEGPEGGRS</sequence>
<gene>
    <name evidence="5" type="ORF">PPSIR1_28198</name>
</gene>
<dbReference type="GO" id="GO:0051213">
    <property type="term" value="F:dioxygenase activity"/>
    <property type="evidence" value="ECO:0007669"/>
    <property type="project" value="UniProtKB-KW"/>
</dbReference>
<evidence type="ECO:0000313" key="6">
    <source>
        <dbReference type="Proteomes" id="UP000005801"/>
    </source>
</evidence>
<keyword evidence="6" id="KW-1185">Reference proteome</keyword>
<protein>
    <submittedName>
        <fullName evidence="5">Aspartyl/Asparaginyl beta-hydroxylase</fullName>
    </submittedName>
</protein>
<dbReference type="SUPFAM" id="SSF51197">
    <property type="entry name" value="Clavaminate synthase-like"/>
    <property type="match status" value="1"/>
</dbReference>
<accession>A6FZR2</accession>
<keyword evidence="3" id="KW-0560">Oxidoreductase</keyword>
<comment type="similarity">
    <text evidence="1">Belongs to the aspartyl/asparaginyl beta-hydroxylase family.</text>
</comment>
<feature type="domain" description="Aspartyl/asparaginy/proline hydroxylase" evidence="4">
    <location>
        <begin position="88"/>
        <end position="239"/>
    </location>
</feature>
<dbReference type="Gene3D" id="2.60.120.330">
    <property type="entry name" value="B-lactam Antibiotic, Isopenicillin N Synthase, Chain"/>
    <property type="match status" value="1"/>
</dbReference>